<reference evidence="4 5" key="1">
    <citation type="journal article" date="2024" name="Int. J. Syst. Evol. Microbiol.">
        <title>Lacrimispora brassicae sp. nov. isolated from fermented cabbage, and proposal of Clostridium indicum Gundawar et al. 2019 and Clostridium methoxybenzovorans Mechichi et al. 1999 as heterotypic synonyms of Lacrimispora amygdalina (Parshina et al. 2003) Haas and Blanchard 2020 and Lacrimispora indolis (McClung and McCoy 1957) Haas and Blanchard 2020, respectively.</title>
        <authorList>
            <person name="Kobayashi H."/>
            <person name="Tanizawa Y."/>
            <person name="Sakamoto M."/>
            <person name="Ohkuma M."/>
            <person name="Tohno M."/>
        </authorList>
    </citation>
    <scope>NUCLEOTIDE SEQUENCE [LARGE SCALE GENOMIC DNA]</scope>
    <source>
        <strain evidence="4 5">DSM 12857</strain>
    </source>
</reference>
<dbReference type="Pfam" id="PF00239">
    <property type="entry name" value="Resolvase"/>
    <property type="match status" value="1"/>
</dbReference>
<sequence>MPKTLALYMRLSSEDENIGESDSIKNQRELLHRFVAEKREFKDWEILEFQDDGYSGTNFNRPQIKRLLMLVRQKRIDCIIVKDFSRFGRNYIDVCDYLEQVFPLYGVRFIAVNDRYDSNQTKGSSVGMDVALKSMVSELYSRDISTKIRSSNKVRWSNGKYLGTIAFYGYQLSETEKNKLVIDDQAAVVVRRIFQLAADGVNPNEIAVLLNKEKISSPLAYRKQNGTDLDRGWKVADERLLWTRFAIKRILRDERYTGKLVSYRRTKADVSTKRTKANPKSEWIIATDTHESIVTQELFEKAGTWFPKRENPCKHVPSRGYPLTGILKCGYCHHNLTRASVKQPYYHCYMAKYEESTPCSTIKVMETAFSDILLAIINKQVSMVLRDGRNPSEFTLTNHERIQSLQKEIQIRQQEIEKLRVARKNAFEEYCFKHISKEQYVAMLEVNTQQMNQISEKLRELQTECSLLTEDEQETEYQQVHQKYEFADQLTKDMVMAFVKEIFVFEGERFEIVWNYEDYYKITGLL</sequence>
<dbReference type="InterPro" id="IPR036162">
    <property type="entry name" value="Resolvase-like_N_sf"/>
</dbReference>
<dbReference type="InterPro" id="IPR038109">
    <property type="entry name" value="DNA_bind_recomb_sf"/>
</dbReference>
<dbReference type="SMART" id="SM00857">
    <property type="entry name" value="Resolvase"/>
    <property type="match status" value="1"/>
</dbReference>
<organism evidence="4 5">
    <name type="scientific">Lacrimispora amygdalina</name>
    <dbReference type="NCBI Taxonomy" id="253257"/>
    <lineage>
        <taxon>Bacteria</taxon>
        <taxon>Bacillati</taxon>
        <taxon>Bacillota</taxon>
        <taxon>Clostridia</taxon>
        <taxon>Lachnospirales</taxon>
        <taxon>Lachnospiraceae</taxon>
        <taxon>Lacrimispora</taxon>
    </lineage>
</organism>
<evidence type="ECO:0000256" key="1">
    <source>
        <dbReference type="SAM" id="Coils"/>
    </source>
</evidence>
<dbReference type="EMBL" id="BRPJ01000074">
    <property type="protein sequence ID" value="GLB31572.1"/>
    <property type="molecule type" value="Genomic_DNA"/>
</dbReference>
<evidence type="ECO:0000313" key="5">
    <source>
        <dbReference type="Proteomes" id="UP001419084"/>
    </source>
</evidence>
<keyword evidence="1" id="KW-0175">Coiled coil</keyword>
<dbReference type="RefSeq" id="WP_346065849.1">
    <property type="nucleotide sequence ID" value="NZ_BRPJ01000074.1"/>
</dbReference>
<dbReference type="Pfam" id="PF07508">
    <property type="entry name" value="Recombinase"/>
    <property type="match status" value="1"/>
</dbReference>
<dbReference type="InterPro" id="IPR006119">
    <property type="entry name" value="Resolv_N"/>
</dbReference>
<dbReference type="PANTHER" id="PTHR30461">
    <property type="entry name" value="DNA-INVERTASE FROM LAMBDOID PROPHAGE"/>
    <property type="match status" value="1"/>
</dbReference>
<dbReference type="Gene3D" id="3.40.50.1390">
    <property type="entry name" value="Resolvase, N-terminal catalytic domain"/>
    <property type="match status" value="1"/>
</dbReference>
<protein>
    <submittedName>
        <fullName evidence="4">Recombinase</fullName>
    </submittedName>
</protein>
<comment type="caution">
    <text evidence="4">The sequence shown here is derived from an EMBL/GenBank/DDBJ whole genome shotgun (WGS) entry which is preliminary data.</text>
</comment>
<dbReference type="InterPro" id="IPR011109">
    <property type="entry name" value="DNA_bind_recombinase_dom"/>
</dbReference>
<dbReference type="PANTHER" id="PTHR30461:SF23">
    <property type="entry name" value="DNA RECOMBINASE-RELATED"/>
    <property type="match status" value="1"/>
</dbReference>
<dbReference type="InterPro" id="IPR050639">
    <property type="entry name" value="SSR_resolvase"/>
</dbReference>
<dbReference type="Proteomes" id="UP001419084">
    <property type="component" value="Unassembled WGS sequence"/>
</dbReference>
<gene>
    <name evidence="4" type="ORF">LAD12857_34950</name>
</gene>
<feature type="domain" description="Recombinase" evidence="3">
    <location>
        <begin position="167"/>
        <end position="312"/>
    </location>
</feature>
<feature type="coiled-coil region" evidence="1">
    <location>
        <begin position="402"/>
        <end position="471"/>
    </location>
</feature>
<dbReference type="InterPro" id="IPR025827">
    <property type="entry name" value="Zn_ribbon_recom_dom"/>
</dbReference>
<dbReference type="PROSITE" id="PS51737">
    <property type="entry name" value="RECOMBINASE_DNA_BIND"/>
    <property type="match status" value="1"/>
</dbReference>
<dbReference type="Gene3D" id="3.90.1750.20">
    <property type="entry name" value="Putative Large Serine Recombinase, Chain B, Domain 2"/>
    <property type="match status" value="1"/>
</dbReference>
<name>A0ABQ5M9X0_9FIRM</name>
<dbReference type="SUPFAM" id="SSF53041">
    <property type="entry name" value="Resolvase-like"/>
    <property type="match status" value="1"/>
</dbReference>
<evidence type="ECO:0000313" key="4">
    <source>
        <dbReference type="EMBL" id="GLB31572.1"/>
    </source>
</evidence>
<accession>A0ABQ5M9X0</accession>
<dbReference type="Pfam" id="PF13408">
    <property type="entry name" value="Zn_ribbon_recom"/>
    <property type="match status" value="1"/>
</dbReference>
<evidence type="ECO:0000259" key="3">
    <source>
        <dbReference type="PROSITE" id="PS51737"/>
    </source>
</evidence>
<dbReference type="PROSITE" id="PS51736">
    <property type="entry name" value="RECOMBINASES_3"/>
    <property type="match status" value="1"/>
</dbReference>
<proteinExistence type="predicted"/>
<evidence type="ECO:0000259" key="2">
    <source>
        <dbReference type="PROSITE" id="PS51736"/>
    </source>
</evidence>
<keyword evidence="5" id="KW-1185">Reference proteome</keyword>
<feature type="domain" description="Resolvase/invertase-type recombinase catalytic" evidence="2">
    <location>
        <begin position="4"/>
        <end position="159"/>
    </location>
</feature>